<proteinExistence type="predicted"/>
<evidence type="ECO:0000259" key="1">
    <source>
        <dbReference type="Pfam" id="PF11429"/>
    </source>
</evidence>
<dbReference type="InterPro" id="IPR038233">
    <property type="entry name" value="Colicin_D/E5_nuclease"/>
</dbReference>
<dbReference type="InterPro" id="IPR037178">
    <property type="entry name" value="ColicinD_C_sf"/>
</dbReference>
<organism evidence="3 4">
    <name type="scientific">Jatrophihabitans cynanchi</name>
    <dbReference type="NCBI Taxonomy" id="2944128"/>
    <lineage>
        <taxon>Bacteria</taxon>
        <taxon>Bacillati</taxon>
        <taxon>Actinomycetota</taxon>
        <taxon>Actinomycetes</taxon>
        <taxon>Jatrophihabitantales</taxon>
        <taxon>Jatrophihabitantaceae</taxon>
        <taxon>Jatrophihabitans</taxon>
    </lineage>
</organism>
<dbReference type="InterPro" id="IPR024440">
    <property type="entry name" value="ColicinD_C"/>
</dbReference>
<feature type="domain" description="Colicin D C-terminal" evidence="1">
    <location>
        <begin position="360"/>
        <end position="442"/>
    </location>
</feature>
<evidence type="ECO:0000313" key="4">
    <source>
        <dbReference type="Proteomes" id="UP001164693"/>
    </source>
</evidence>
<dbReference type="InterPro" id="IPR057746">
    <property type="entry name" value="CpnT-like_N"/>
</dbReference>
<reference evidence="3" key="1">
    <citation type="submission" date="2022-05" db="EMBL/GenBank/DDBJ databases">
        <title>Jatrophihabitans sp. SB3-54 whole genome sequence.</title>
        <authorList>
            <person name="Suh M.K."/>
            <person name="Eom M.K."/>
            <person name="Kim J.S."/>
            <person name="Kim H.S."/>
            <person name="Do H.E."/>
            <person name="Shin Y.K."/>
            <person name="Lee J.-S."/>
        </authorList>
    </citation>
    <scope>NUCLEOTIDE SEQUENCE</scope>
    <source>
        <strain evidence="3">SB3-54</strain>
    </source>
</reference>
<name>A0ABY7JVI3_9ACTN</name>
<keyword evidence="4" id="KW-1185">Reference proteome</keyword>
<dbReference type="Pfam" id="PF11429">
    <property type="entry name" value="Colicin_D"/>
    <property type="match status" value="1"/>
</dbReference>
<dbReference type="SUPFAM" id="SSF102824">
    <property type="entry name" value="Colicin D/E5 nuclease domain"/>
    <property type="match status" value="1"/>
</dbReference>
<dbReference type="Pfam" id="PF25547">
    <property type="entry name" value="WXG100_2"/>
    <property type="match status" value="1"/>
</dbReference>
<dbReference type="Gene3D" id="3.10.450.200">
    <property type="match status" value="1"/>
</dbReference>
<dbReference type="Proteomes" id="UP001164693">
    <property type="component" value="Chromosome"/>
</dbReference>
<dbReference type="RefSeq" id="WP_269442215.1">
    <property type="nucleotide sequence ID" value="NZ_CP097463.1"/>
</dbReference>
<feature type="domain" description="Outer membrane channel protein CpnT-like N-terminal" evidence="2">
    <location>
        <begin position="136"/>
        <end position="263"/>
    </location>
</feature>
<gene>
    <name evidence="3" type="ORF">M6B22_14235</name>
</gene>
<accession>A0ABY7JVI3</accession>
<evidence type="ECO:0000259" key="2">
    <source>
        <dbReference type="Pfam" id="PF25547"/>
    </source>
</evidence>
<evidence type="ECO:0000313" key="3">
    <source>
        <dbReference type="EMBL" id="WAX55693.1"/>
    </source>
</evidence>
<protein>
    <recommendedName>
        <fullName evidence="5">Colicin D C-terminal domain-containing protein</fullName>
    </recommendedName>
</protein>
<dbReference type="EMBL" id="CP097463">
    <property type="protein sequence ID" value="WAX55693.1"/>
    <property type="molecule type" value="Genomic_DNA"/>
</dbReference>
<sequence>MGGALAVDPAGYLAAGSAVGDSVSGTVQDAAQALTARLSGLASMAGSDAAARGWAASYDEAARAALGGVQDALNAALQLADLLERTGINYATAEADSSAGATGPVPAGLGYGSRSVFLGALPSATGGSGGGPAGWGLVSHLVGYAWPNGHQDRLHRAATAWHESACGLYDASHLVADAVYVIAQQASPEADTAIDVCNGLRDTLEQLAELCKDLGMHCVEFAEFLDHAHAQVEHELTTLLAWTAAIESGGALLSLVSFGAAQAPTQGAEVARIAATAARISTILARLAGLAHDGAAAIGRLAPRCAEISRSLRPLLTARPVMAQTRSVAAATTTEQAAAARLEAAAEVPDVPLRLPRAQIESHFKHASDFGIRLPRGREGFDAFEHRLADFVARPATARIIGRYHGQTVILNYDAQSMLVVIQKLDGSFISGWMMSPKQLLYVTTKGVLGGG</sequence>
<evidence type="ECO:0008006" key="5">
    <source>
        <dbReference type="Google" id="ProtNLM"/>
    </source>
</evidence>